<dbReference type="Pfam" id="PF02112">
    <property type="entry name" value="PDEase_II"/>
    <property type="match status" value="1"/>
</dbReference>
<protein>
    <submittedName>
        <fullName evidence="2">cAMP phosphodiesterases class-II-domain-containing protein</fullName>
    </submittedName>
</protein>
<dbReference type="PANTHER" id="PTHR28283:SF1">
    <property type="entry name" value="3',5'-CYCLIC-NUCLEOTIDE PHOSPHODIESTERASE 1"/>
    <property type="match status" value="1"/>
</dbReference>
<dbReference type="InterPro" id="IPR036866">
    <property type="entry name" value="RibonucZ/Hydroxyglut_hydro"/>
</dbReference>
<dbReference type="GO" id="GO:1902660">
    <property type="term" value="P:negative regulation of glucose mediated signaling pathway"/>
    <property type="evidence" value="ECO:0007669"/>
    <property type="project" value="TreeGrafter"/>
</dbReference>
<dbReference type="CDD" id="cd07735">
    <property type="entry name" value="class_II_PDE_MBL-fold"/>
    <property type="match status" value="1"/>
</dbReference>
<dbReference type="InterPro" id="IPR000396">
    <property type="entry name" value="Pdiesterase2"/>
</dbReference>
<dbReference type="GO" id="GO:0047555">
    <property type="term" value="F:3',5'-cyclic-GMP phosphodiesterase activity"/>
    <property type="evidence" value="ECO:0007669"/>
    <property type="project" value="TreeGrafter"/>
</dbReference>
<dbReference type="STRING" id="1884261.A0A5C3QZC2"/>
<accession>A0A5C3QZC2</accession>
<evidence type="ECO:0000256" key="1">
    <source>
        <dbReference type="SAM" id="MobiDB-lite"/>
    </source>
</evidence>
<dbReference type="Proteomes" id="UP000305067">
    <property type="component" value="Unassembled WGS sequence"/>
</dbReference>
<evidence type="ECO:0000313" key="2">
    <source>
        <dbReference type="EMBL" id="TFL07373.1"/>
    </source>
</evidence>
<feature type="region of interest" description="Disordered" evidence="1">
    <location>
        <begin position="285"/>
        <end position="332"/>
    </location>
</feature>
<dbReference type="SUPFAM" id="SSF56281">
    <property type="entry name" value="Metallo-hydrolase/oxidoreductase"/>
    <property type="match status" value="1"/>
</dbReference>
<gene>
    <name evidence="2" type="ORF">BDV98DRAFT_587872</name>
</gene>
<feature type="compositionally biased region" description="Basic and acidic residues" evidence="1">
    <location>
        <begin position="306"/>
        <end position="317"/>
    </location>
</feature>
<dbReference type="GO" id="GO:0006198">
    <property type="term" value="P:cAMP catabolic process"/>
    <property type="evidence" value="ECO:0007669"/>
    <property type="project" value="InterPro"/>
</dbReference>
<dbReference type="PRINTS" id="PR00388">
    <property type="entry name" value="PDIESTERASE2"/>
</dbReference>
<proteinExistence type="predicted"/>
<name>A0A5C3QZC2_9AGAR</name>
<keyword evidence="3" id="KW-1185">Reference proteome</keyword>
<dbReference type="EMBL" id="ML178814">
    <property type="protein sequence ID" value="TFL07373.1"/>
    <property type="molecule type" value="Genomic_DNA"/>
</dbReference>
<dbReference type="AlphaFoldDB" id="A0A5C3QZC2"/>
<feature type="compositionally biased region" description="Pro residues" evidence="1">
    <location>
        <begin position="322"/>
        <end position="332"/>
    </location>
</feature>
<dbReference type="GO" id="GO:0004115">
    <property type="term" value="F:3',5'-cyclic-AMP phosphodiesterase activity"/>
    <property type="evidence" value="ECO:0007669"/>
    <property type="project" value="InterPro"/>
</dbReference>
<dbReference type="OrthoDB" id="258495at2759"/>
<reference evidence="2 3" key="1">
    <citation type="journal article" date="2019" name="Nat. Ecol. Evol.">
        <title>Megaphylogeny resolves global patterns of mushroom evolution.</title>
        <authorList>
            <person name="Varga T."/>
            <person name="Krizsan K."/>
            <person name="Foldi C."/>
            <person name="Dima B."/>
            <person name="Sanchez-Garcia M."/>
            <person name="Sanchez-Ramirez S."/>
            <person name="Szollosi G.J."/>
            <person name="Szarkandi J.G."/>
            <person name="Papp V."/>
            <person name="Albert L."/>
            <person name="Andreopoulos W."/>
            <person name="Angelini C."/>
            <person name="Antonin V."/>
            <person name="Barry K.W."/>
            <person name="Bougher N.L."/>
            <person name="Buchanan P."/>
            <person name="Buyck B."/>
            <person name="Bense V."/>
            <person name="Catcheside P."/>
            <person name="Chovatia M."/>
            <person name="Cooper J."/>
            <person name="Damon W."/>
            <person name="Desjardin D."/>
            <person name="Finy P."/>
            <person name="Geml J."/>
            <person name="Haridas S."/>
            <person name="Hughes K."/>
            <person name="Justo A."/>
            <person name="Karasinski D."/>
            <person name="Kautmanova I."/>
            <person name="Kiss B."/>
            <person name="Kocsube S."/>
            <person name="Kotiranta H."/>
            <person name="LaButti K.M."/>
            <person name="Lechner B.E."/>
            <person name="Liimatainen K."/>
            <person name="Lipzen A."/>
            <person name="Lukacs Z."/>
            <person name="Mihaltcheva S."/>
            <person name="Morgado L.N."/>
            <person name="Niskanen T."/>
            <person name="Noordeloos M.E."/>
            <person name="Ohm R.A."/>
            <person name="Ortiz-Santana B."/>
            <person name="Ovrebo C."/>
            <person name="Racz N."/>
            <person name="Riley R."/>
            <person name="Savchenko A."/>
            <person name="Shiryaev A."/>
            <person name="Soop K."/>
            <person name="Spirin V."/>
            <person name="Szebenyi C."/>
            <person name="Tomsovsky M."/>
            <person name="Tulloss R.E."/>
            <person name="Uehling J."/>
            <person name="Grigoriev I.V."/>
            <person name="Vagvolgyi C."/>
            <person name="Papp T."/>
            <person name="Martin F.M."/>
            <person name="Miettinen O."/>
            <person name="Hibbett D.S."/>
            <person name="Nagy L.G."/>
        </authorList>
    </citation>
    <scope>NUCLEOTIDE SEQUENCE [LARGE SCALE GENOMIC DNA]</scope>
    <source>
        <strain evidence="2 3">CBS 309.79</strain>
    </source>
</reference>
<dbReference type="PANTHER" id="PTHR28283">
    <property type="entry name" value="3',5'-CYCLIC-NUCLEOTIDE PHOSPHODIESTERASE 1"/>
    <property type="match status" value="1"/>
</dbReference>
<sequence length="392" mass="42593">MTNPTFDLIVVGAGGGPDECDISAYLLKPSDASWEDGIIGLEAGSGPGALSRILRADPQLFRSEEEGPATTYTARQIYSFVTCFLVTHAHLDHISSLVLSAGSLGGGRKRICATSAVLKDIETAFSNRLWPNLASWDKDDSPQKYLYTSLQADSTNYNPLLPQISVRPMTISHGCNNQGEYDSTAFFLKHNKTGSEFLFFGDVESDVVSSSRRGGEVAERVVGGLGKVWKVCAPKIPLVLSAIFIECSWAQDRPDALLFGHLKPEHLVNELKVLAEEVTALRRSRASSGARAVQQPARKKRRKINGVHDIRGADPHHYTPLAPFPPSSSTSPPPLAGVRIFITHCKEDFKRHLGANREIILSQVKALVEAAGLGVEVHAVKQGERIGNVLTH</sequence>
<evidence type="ECO:0000313" key="3">
    <source>
        <dbReference type="Proteomes" id="UP000305067"/>
    </source>
</evidence>
<dbReference type="Gene3D" id="3.60.15.10">
    <property type="entry name" value="Ribonuclease Z/Hydroxyacylglutathione hydrolase-like"/>
    <property type="match status" value="1"/>
</dbReference>
<organism evidence="2 3">
    <name type="scientific">Pterulicium gracile</name>
    <dbReference type="NCBI Taxonomy" id="1884261"/>
    <lineage>
        <taxon>Eukaryota</taxon>
        <taxon>Fungi</taxon>
        <taxon>Dikarya</taxon>
        <taxon>Basidiomycota</taxon>
        <taxon>Agaricomycotina</taxon>
        <taxon>Agaricomycetes</taxon>
        <taxon>Agaricomycetidae</taxon>
        <taxon>Agaricales</taxon>
        <taxon>Pleurotineae</taxon>
        <taxon>Pterulaceae</taxon>
        <taxon>Pterulicium</taxon>
    </lineage>
</organism>